<dbReference type="SUPFAM" id="SSF110997">
    <property type="entry name" value="Sporulation related repeat"/>
    <property type="match status" value="1"/>
</dbReference>
<evidence type="ECO:0000259" key="3">
    <source>
        <dbReference type="PROSITE" id="PS51724"/>
    </source>
</evidence>
<reference evidence="4" key="1">
    <citation type="submission" date="2022-04" db="EMBL/GenBank/DDBJ databases">
        <authorList>
            <person name="Criscuolo A."/>
        </authorList>
    </citation>
    <scope>NUCLEOTIDE SEQUENCE</scope>
    <source>
        <strain evidence="4">CIP111895</strain>
    </source>
</reference>
<keyword evidence="2" id="KW-0472">Membrane</keyword>
<keyword evidence="2" id="KW-1133">Transmembrane helix</keyword>
<keyword evidence="2" id="KW-0812">Transmembrane</keyword>
<dbReference type="EMBL" id="CALBWS010000025">
    <property type="protein sequence ID" value="CAH2716262.1"/>
    <property type="molecule type" value="Genomic_DNA"/>
</dbReference>
<dbReference type="Proteomes" id="UP000838308">
    <property type="component" value="Unassembled WGS sequence"/>
</dbReference>
<organism evidence="4 5">
    <name type="scientific">Neobacillus rhizosphaerae</name>
    <dbReference type="NCBI Taxonomy" id="2880965"/>
    <lineage>
        <taxon>Bacteria</taxon>
        <taxon>Bacillati</taxon>
        <taxon>Bacillota</taxon>
        <taxon>Bacilli</taxon>
        <taxon>Bacillales</taxon>
        <taxon>Bacillaceae</taxon>
        <taxon>Neobacillus</taxon>
    </lineage>
</organism>
<dbReference type="PROSITE" id="PS51724">
    <property type="entry name" value="SPOR"/>
    <property type="match status" value="1"/>
</dbReference>
<gene>
    <name evidence="4" type="ORF">BACCIP111895_03446</name>
</gene>
<evidence type="ECO:0000256" key="1">
    <source>
        <dbReference type="SAM" id="MobiDB-lite"/>
    </source>
</evidence>
<dbReference type="RefSeq" id="WP_248736521.1">
    <property type="nucleotide sequence ID" value="NZ_CALBWS010000025.1"/>
</dbReference>
<feature type="compositionally biased region" description="Basic and acidic residues" evidence="1">
    <location>
        <begin position="14"/>
        <end position="27"/>
    </location>
</feature>
<feature type="domain" description="SPOR" evidence="3">
    <location>
        <begin position="172"/>
        <end position="246"/>
    </location>
</feature>
<protein>
    <recommendedName>
        <fullName evidence="3">SPOR domain-containing protein</fullName>
    </recommendedName>
</protein>
<proteinExistence type="predicted"/>
<keyword evidence="5" id="KW-1185">Reference proteome</keyword>
<feature type="compositionally biased region" description="Basic residues" evidence="1">
    <location>
        <begin position="1"/>
        <end position="11"/>
    </location>
</feature>
<comment type="caution">
    <text evidence="4">The sequence shown here is derived from an EMBL/GenBank/DDBJ whole genome shotgun (WGS) entry which is preliminary data.</text>
</comment>
<accession>A0ABN8KUX7</accession>
<evidence type="ECO:0000313" key="4">
    <source>
        <dbReference type="EMBL" id="CAH2716262.1"/>
    </source>
</evidence>
<dbReference type="Pfam" id="PF05036">
    <property type="entry name" value="SPOR"/>
    <property type="match status" value="1"/>
</dbReference>
<evidence type="ECO:0000256" key="2">
    <source>
        <dbReference type="SAM" id="Phobius"/>
    </source>
</evidence>
<evidence type="ECO:0000313" key="5">
    <source>
        <dbReference type="Proteomes" id="UP000838308"/>
    </source>
</evidence>
<feature type="region of interest" description="Disordered" evidence="1">
    <location>
        <begin position="1"/>
        <end position="27"/>
    </location>
</feature>
<dbReference type="InterPro" id="IPR007730">
    <property type="entry name" value="SPOR-like_dom"/>
</dbReference>
<dbReference type="Gene3D" id="3.30.70.1070">
    <property type="entry name" value="Sporulation related repeat"/>
    <property type="match status" value="1"/>
</dbReference>
<feature type="transmembrane region" description="Helical" evidence="2">
    <location>
        <begin position="116"/>
        <end position="139"/>
    </location>
</feature>
<name>A0ABN8KUX7_9BACI</name>
<dbReference type="InterPro" id="IPR036680">
    <property type="entry name" value="SPOR-like_sf"/>
</dbReference>
<sequence>MDKPNKGHTIKIRLNGENKISQEEPQKRELEARIKPVSKVIKINRNVPEADGFLETAVAQESIDESFEWIIPESSENDIEEFKVVSHEKMKKNEPKKLTSVSTNFIKKNHQPVGSILISATFAILIGLTIGVIMLKLVITESGDKAATEPKVVEEKGKETTASASKTTTATIKQFTTFVIQGGYYTSKDGAKEVSNQLAAKGIPSQFIEMNGKYYIFLGVADSIEMAKSLASQNKESGVEGAFAKPLLLEEKKISDITKQEKSFLEAVLDIYQTLSVATTDALLTKGISEESSKAIVSFEEQLKKSTIKTEKVKALQTELTSVDEKVKVFQKSKDTKSLAEAQQHLLNFLSLYYSL</sequence>